<dbReference type="PROSITE" id="PS00659">
    <property type="entry name" value="GLYCOSYL_HYDROL_F5"/>
    <property type="match status" value="1"/>
</dbReference>
<dbReference type="InterPro" id="IPR018087">
    <property type="entry name" value="Glyco_hydro_5_CS"/>
</dbReference>
<dbReference type="Gene3D" id="3.20.20.80">
    <property type="entry name" value="Glycosidases"/>
    <property type="match status" value="1"/>
</dbReference>
<evidence type="ECO:0000256" key="1">
    <source>
        <dbReference type="ARBA" id="ARBA00022801"/>
    </source>
</evidence>
<proteinExistence type="predicted"/>
<dbReference type="GO" id="GO:0005975">
    <property type="term" value="P:carbohydrate metabolic process"/>
    <property type="evidence" value="ECO:0007669"/>
    <property type="project" value="InterPro"/>
</dbReference>
<dbReference type="OrthoDB" id="9774262at2"/>
<keyword evidence="3" id="KW-0472">Membrane</keyword>
<accession>A0A2S1L9P5</accession>
<organism evidence="5 6">
    <name type="scientific">Flavobacterium faecale</name>
    <dbReference type="NCBI Taxonomy" id="1355330"/>
    <lineage>
        <taxon>Bacteria</taxon>
        <taxon>Pseudomonadati</taxon>
        <taxon>Bacteroidota</taxon>
        <taxon>Flavobacteriia</taxon>
        <taxon>Flavobacteriales</taxon>
        <taxon>Flavobacteriaceae</taxon>
        <taxon>Flavobacterium</taxon>
    </lineage>
</organism>
<keyword evidence="3" id="KW-1133">Transmembrane helix</keyword>
<dbReference type="KEGG" id="ffa:FFWV33_02380"/>
<dbReference type="InterPro" id="IPR045053">
    <property type="entry name" value="MAN-like"/>
</dbReference>
<dbReference type="SUPFAM" id="SSF51445">
    <property type="entry name" value="(Trans)glycosidases"/>
    <property type="match status" value="1"/>
</dbReference>
<sequence>MKLINNKSILKAAFVLSFILISIFTMLGIGRILDYLNTGASRATMLHLETESEDVYLPKVTWTNLINPAREMEKNTLGKLERDYLFSWYVKNNALEKNISDGVDDYYTQNTRQNLYRTIKYNRTHDISIENTTIKHFPDLEFYSEDGQLVVFTDKNVIEYQKVFQNKKLLTTVQDTATYKVMMLLEDGFWRVRHFLKMEAEPFEKDTIKPHPVYTVANKQILQNNKPYTIKGINYYPKNSAWDTFGELFNKDTIAQDFDIIKKANLNTIRVFIQYGDFGKAVIVPDKMAKLKTLLDLAETKKLAVIVTLFDFYSDYTLGSWTLTHRHAEQIVSTFKNHKAVLAWDIKNEPNLDFENRDKDNVLNWLDHMITVIKENDPNHLITIGWSNSVAATNLADKMDFISYHFYNDIKHVVYETDLLIKTTKKPVVIEEFGIPSYGGIWNLWESSISKQAAYHQEIQGYFKKHNYSFMSWTLYDFPHVPDQVAGKYPWQKYRQKKFGFIDDKGINKPAFKYISNK</sequence>
<dbReference type="GO" id="GO:0004553">
    <property type="term" value="F:hydrolase activity, hydrolyzing O-glycosyl compounds"/>
    <property type="evidence" value="ECO:0007669"/>
    <property type="project" value="InterPro"/>
</dbReference>
<dbReference type="InterPro" id="IPR006103">
    <property type="entry name" value="Glyco_hydro_2_cat"/>
</dbReference>
<evidence type="ECO:0000313" key="6">
    <source>
        <dbReference type="Proteomes" id="UP000244527"/>
    </source>
</evidence>
<evidence type="ECO:0000313" key="5">
    <source>
        <dbReference type="EMBL" id="AWG20455.1"/>
    </source>
</evidence>
<dbReference type="RefSeq" id="WP_108739417.1">
    <property type="nucleotide sequence ID" value="NZ_CP020918.1"/>
</dbReference>
<dbReference type="EMBL" id="CP020918">
    <property type="protein sequence ID" value="AWG20455.1"/>
    <property type="molecule type" value="Genomic_DNA"/>
</dbReference>
<keyword evidence="1 5" id="KW-0378">Hydrolase</keyword>
<dbReference type="InterPro" id="IPR017853">
    <property type="entry name" value="GH"/>
</dbReference>
<dbReference type="Proteomes" id="UP000244527">
    <property type="component" value="Chromosome"/>
</dbReference>
<evidence type="ECO:0000256" key="2">
    <source>
        <dbReference type="ARBA" id="ARBA00023295"/>
    </source>
</evidence>
<evidence type="ECO:0000259" key="4">
    <source>
        <dbReference type="Pfam" id="PF02836"/>
    </source>
</evidence>
<evidence type="ECO:0000256" key="3">
    <source>
        <dbReference type="SAM" id="Phobius"/>
    </source>
</evidence>
<keyword evidence="3" id="KW-0812">Transmembrane</keyword>
<gene>
    <name evidence="5" type="ORF">FFWV33_02380</name>
</gene>
<reference evidence="5 6" key="1">
    <citation type="submission" date="2017-04" db="EMBL/GenBank/DDBJ databases">
        <title>Compelte genome sequence of WV33.</title>
        <authorList>
            <person name="Lee P.C."/>
        </authorList>
    </citation>
    <scope>NUCLEOTIDE SEQUENCE [LARGE SCALE GENOMIC DNA]</scope>
    <source>
        <strain evidence="5 6">WV33</strain>
    </source>
</reference>
<keyword evidence="6" id="KW-1185">Reference proteome</keyword>
<keyword evidence="2" id="KW-0326">Glycosidase</keyword>
<feature type="domain" description="Glycoside hydrolase family 2 catalytic" evidence="4">
    <location>
        <begin position="216"/>
        <end position="457"/>
    </location>
</feature>
<dbReference type="AlphaFoldDB" id="A0A2S1L9P5"/>
<protein>
    <submittedName>
        <fullName evidence="5">Glycosyl hydrolase family 5</fullName>
    </submittedName>
</protein>
<feature type="transmembrane region" description="Helical" evidence="3">
    <location>
        <begin position="12"/>
        <end position="33"/>
    </location>
</feature>
<dbReference type="Pfam" id="PF02836">
    <property type="entry name" value="Glyco_hydro_2_C"/>
    <property type="match status" value="1"/>
</dbReference>
<name>A0A2S1L9P5_9FLAO</name>
<dbReference type="PANTHER" id="PTHR31451">
    <property type="match status" value="1"/>
</dbReference>